<organism evidence="2 3">
    <name type="scientific">Phocaeicola vulgatus</name>
    <name type="common">Bacteroides vulgatus</name>
    <dbReference type="NCBI Taxonomy" id="821"/>
    <lineage>
        <taxon>Bacteria</taxon>
        <taxon>Pseudomonadati</taxon>
        <taxon>Bacteroidota</taxon>
        <taxon>Bacteroidia</taxon>
        <taxon>Bacteroidales</taxon>
        <taxon>Bacteroidaceae</taxon>
        <taxon>Phocaeicola</taxon>
    </lineage>
</organism>
<comment type="caution">
    <text evidence="2">The sequence shown here is derived from an EMBL/GenBank/DDBJ whole genome shotgun (WGS) entry which is preliminary data.</text>
</comment>
<dbReference type="AlphaFoldDB" id="A0A1Q6ISP9"/>
<sequence>MKKKIIQWGLMTVLGLWGMVSFMVLAGEEAPDVCMTLGDFFLIKALAITSFSGCILCGKWLSKKGLLPEINIQED</sequence>
<keyword evidence="1" id="KW-1133">Transmembrane helix</keyword>
<accession>A0A1Q6ISP9</accession>
<protein>
    <submittedName>
        <fullName evidence="2">Uncharacterized protein</fullName>
    </submittedName>
</protein>
<dbReference type="RefSeq" id="WP_120177915.1">
    <property type="nucleotide sequence ID" value="NZ_CAXSSN010000033.1"/>
</dbReference>
<name>A0A1Q6ISP9_PHOVU</name>
<keyword evidence="1" id="KW-0812">Transmembrane</keyword>
<dbReference type="Proteomes" id="UP000186631">
    <property type="component" value="Unassembled WGS sequence"/>
</dbReference>
<reference evidence="2 3" key="1">
    <citation type="journal article" date="2016" name="Nat. Biotechnol.">
        <title>Measurement of bacterial replication rates in microbial communities.</title>
        <authorList>
            <person name="Brown C.T."/>
            <person name="Olm M.R."/>
            <person name="Thomas B.C."/>
            <person name="Banfield J.F."/>
        </authorList>
    </citation>
    <scope>NUCLEOTIDE SEQUENCE [LARGE SCALE GENOMIC DNA]</scope>
    <source>
        <strain evidence="2">42_262</strain>
    </source>
</reference>
<feature type="transmembrane region" description="Helical" evidence="1">
    <location>
        <begin position="42"/>
        <end position="61"/>
    </location>
</feature>
<proteinExistence type="predicted"/>
<evidence type="ECO:0000313" key="2">
    <source>
        <dbReference type="EMBL" id="OKZ43781.1"/>
    </source>
</evidence>
<gene>
    <name evidence="2" type="ORF">BHV80_16820</name>
</gene>
<keyword evidence="1" id="KW-0472">Membrane</keyword>
<evidence type="ECO:0000313" key="3">
    <source>
        <dbReference type="Proteomes" id="UP000186631"/>
    </source>
</evidence>
<dbReference type="EMBL" id="MNQV01000234">
    <property type="protein sequence ID" value="OKZ43781.1"/>
    <property type="molecule type" value="Genomic_DNA"/>
</dbReference>
<evidence type="ECO:0000256" key="1">
    <source>
        <dbReference type="SAM" id="Phobius"/>
    </source>
</evidence>